<evidence type="ECO:0000256" key="2">
    <source>
        <dbReference type="ARBA" id="ARBA00012572"/>
    </source>
</evidence>
<dbReference type="SUPFAM" id="SSF51366">
    <property type="entry name" value="Ribulose-phoshate binding barrel"/>
    <property type="match status" value="1"/>
</dbReference>
<dbReference type="PANTHER" id="PTHR42894:SF1">
    <property type="entry name" value="N-(5'-PHOSPHORIBOSYL)ANTHRANILATE ISOMERASE"/>
    <property type="match status" value="1"/>
</dbReference>
<dbReference type="EMBL" id="CAFAAQ010000246">
    <property type="protein sequence ID" value="CAB4824161.1"/>
    <property type="molecule type" value="Genomic_DNA"/>
</dbReference>
<accession>A0A6J6ZUN3</accession>
<feature type="domain" description="N-(5'phosphoribosyl) anthranilate isomerase (PRAI)" evidence="8">
    <location>
        <begin position="3"/>
        <end position="196"/>
    </location>
</feature>
<evidence type="ECO:0000313" key="12">
    <source>
        <dbReference type="EMBL" id="CAB5035085.1"/>
    </source>
</evidence>
<dbReference type="InterPro" id="IPR001240">
    <property type="entry name" value="PRAI_dom"/>
</dbReference>
<dbReference type="GO" id="GO:0004640">
    <property type="term" value="F:phosphoribosylanthranilate isomerase activity"/>
    <property type="evidence" value="ECO:0007669"/>
    <property type="project" value="UniProtKB-EC"/>
</dbReference>
<protein>
    <recommendedName>
        <fullName evidence="2">phosphoribosylanthranilate isomerase</fullName>
        <ecNumber evidence="2">5.3.1.24</ecNumber>
    </recommendedName>
</protein>
<dbReference type="EMBL" id="CAEZXS010000254">
    <property type="protein sequence ID" value="CAB4714562.1"/>
    <property type="molecule type" value="Genomic_DNA"/>
</dbReference>
<dbReference type="GO" id="GO:0000162">
    <property type="term" value="P:L-tryptophan biosynthetic process"/>
    <property type="evidence" value="ECO:0007669"/>
    <property type="project" value="UniProtKB-UniPathway"/>
</dbReference>
<dbReference type="PANTHER" id="PTHR42894">
    <property type="entry name" value="N-(5'-PHOSPHORIBOSYL)ANTHRANILATE ISOMERASE"/>
    <property type="match status" value="1"/>
</dbReference>
<evidence type="ECO:0000313" key="10">
    <source>
        <dbReference type="EMBL" id="CAB4824161.1"/>
    </source>
</evidence>
<keyword evidence="3" id="KW-0028">Amino-acid biosynthesis</keyword>
<dbReference type="EC" id="5.3.1.24" evidence="2"/>
<evidence type="ECO:0000256" key="4">
    <source>
        <dbReference type="ARBA" id="ARBA00022822"/>
    </source>
</evidence>
<dbReference type="InterPro" id="IPR013785">
    <property type="entry name" value="Aldolase_TIM"/>
</dbReference>
<evidence type="ECO:0000256" key="6">
    <source>
        <dbReference type="ARBA" id="ARBA00023235"/>
    </source>
</evidence>
<evidence type="ECO:0000256" key="5">
    <source>
        <dbReference type="ARBA" id="ARBA00023141"/>
    </source>
</evidence>
<proteinExistence type="inferred from homology"/>
<evidence type="ECO:0000256" key="3">
    <source>
        <dbReference type="ARBA" id="ARBA00022605"/>
    </source>
</evidence>
<comment type="pathway">
    <text evidence="1">Amino-acid biosynthesis; L-tryptophan biosynthesis; L-tryptophan from chorismate: step 3/5.</text>
</comment>
<dbReference type="HAMAP" id="MF_00135">
    <property type="entry name" value="PRAI"/>
    <property type="match status" value="1"/>
</dbReference>
<evidence type="ECO:0000256" key="7">
    <source>
        <dbReference type="SAM" id="MobiDB-lite"/>
    </source>
</evidence>
<feature type="region of interest" description="Disordered" evidence="7">
    <location>
        <begin position="202"/>
        <end position="227"/>
    </location>
</feature>
<evidence type="ECO:0000259" key="8">
    <source>
        <dbReference type="Pfam" id="PF00697"/>
    </source>
</evidence>
<organism evidence="10">
    <name type="scientific">freshwater metagenome</name>
    <dbReference type="NCBI Taxonomy" id="449393"/>
    <lineage>
        <taxon>unclassified sequences</taxon>
        <taxon>metagenomes</taxon>
        <taxon>ecological metagenomes</taxon>
    </lineage>
</organism>
<keyword evidence="5" id="KW-0057">Aromatic amino acid biosynthesis</keyword>
<dbReference type="InterPro" id="IPR044643">
    <property type="entry name" value="TrpF_fam"/>
</dbReference>
<dbReference type="InterPro" id="IPR011060">
    <property type="entry name" value="RibuloseP-bd_barrel"/>
</dbReference>
<keyword evidence="6" id="KW-0413">Isomerase</keyword>
<dbReference type="EMBL" id="CAFBPW010000113">
    <property type="protein sequence ID" value="CAB5035085.1"/>
    <property type="molecule type" value="Genomic_DNA"/>
</dbReference>
<evidence type="ECO:0000313" key="9">
    <source>
        <dbReference type="EMBL" id="CAB4714562.1"/>
    </source>
</evidence>
<name>A0A6J6ZUN3_9ZZZZ</name>
<dbReference type="Pfam" id="PF00697">
    <property type="entry name" value="PRAI"/>
    <property type="match status" value="1"/>
</dbReference>
<sequence>MFVKICGLTNEEDALMAVALGADAVGFVFAPSPRQVTVNLVRDIVHRLPPEVVSVGVFRDQAPQLVIETVQTAGLRAAQLHGHETAADAAMIRPYCQALIVAFAAGDPGLAHVDDYGADAVLLDSHAPGSGQVFDWSLAEGAPLNRRLILAGGLTPQNVADGIEEVHPWGVDVSSGVEVDGQPGRKDARLVQAFIRAARAAAPVAPPHGSPEDPYDHGPFNWAESGM</sequence>
<dbReference type="CDD" id="cd00405">
    <property type="entry name" value="PRAI"/>
    <property type="match status" value="1"/>
</dbReference>
<dbReference type="Gene3D" id="3.20.20.70">
    <property type="entry name" value="Aldolase class I"/>
    <property type="match status" value="1"/>
</dbReference>
<evidence type="ECO:0000313" key="11">
    <source>
        <dbReference type="EMBL" id="CAB5003362.1"/>
    </source>
</evidence>
<dbReference type="UniPathway" id="UPA00035">
    <property type="reaction ID" value="UER00042"/>
</dbReference>
<dbReference type="EMBL" id="CAFBOG010000357">
    <property type="protein sequence ID" value="CAB5003362.1"/>
    <property type="molecule type" value="Genomic_DNA"/>
</dbReference>
<keyword evidence="4" id="KW-0822">Tryptophan biosynthesis</keyword>
<reference evidence="10" key="1">
    <citation type="submission" date="2020-05" db="EMBL/GenBank/DDBJ databases">
        <authorList>
            <person name="Chiriac C."/>
            <person name="Salcher M."/>
            <person name="Ghai R."/>
            <person name="Kavagutti S V."/>
        </authorList>
    </citation>
    <scope>NUCLEOTIDE SEQUENCE</scope>
</reference>
<dbReference type="AlphaFoldDB" id="A0A6J6ZUN3"/>
<evidence type="ECO:0000256" key="1">
    <source>
        <dbReference type="ARBA" id="ARBA00004664"/>
    </source>
</evidence>
<gene>
    <name evidence="9" type="ORF">UFOPK2582_01604</name>
    <name evidence="10" type="ORF">UFOPK3046_01906</name>
    <name evidence="11" type="ORF">UFOPK3914_02289</name>
    <name evidence="12" type="ORF">UFOPK4173_01061</name>
</gene>